<dbReference type="PANTHER" id="PTHR31907">
    <property type="entry name" value="MLP-LIKE PROTEIN 423"/>
    <property type="match status" value="1"/>
</dbReference>
<name>A0A438CLF7_VITVI</name>
<sequence>MGLVGKLQAETLIVAPADKFHEMFSCRPHHISNVCPEKIQKVNLHEGEWGTSGYVIEWNYNIDGNDHVAKQIVEITDGENKSITYKFIEGDLLKKYKSFIIVVQTIPKGDATWVHWTLEYEKLNKDIPTPIKELEFLVLVGEGVDDHLVQA</sequence>
<dbReference type="GO" id="GO:0006952">
    <property type="term" value="P:defense response"/>
    <property type="evidence" value="ECO:0007669"/>
    <property type="project" value="InterPro"/>
</dbReference>
<dbReference type="AlphaFoldDB" id="A0A438CLF7"/>
<dbReference type="InterPro" id="IPR000916">
    <property type="entry name" value="Bet_v_I/MLP"/>
</dbReference>
<dbReference type="SMART" id="SM01037">
    <property type="entry name" value="Bet_v_1"/>
    <property type="match status" value="1"/>
</dbReference>
<organism evidence="2 3">
    <name type="scientific">Vitis vinifera</name>
    <name type="common">Grape</name>
    <dbReference type="NCBI Taxonomy" id="29760"/>
    <lineage>
        <taxon>Eukaryota</taxon>
        <taxon>Viridiplantae</taxon>
        <taxon>Streptophyta</taxon>
        <taxon>Embryophyta</taxon>
        <taxon>Tracheophyta</taxon>
        <taxon>Spermatophyta</taxon>
        <taxon>Magnoliopsida</taxon>
        <taxon>eudicotyledons</taxon>
        <taxon>Gunneridae</taxon>
        <taxon>Pentapetalae</taxon>
        <taxon>rosids</taxon>
        <taxon>Vitales</taxon>
        <taxon>Vitaceae</taxon>
        <taxon>Viteae</taxon>
        <taxon>Vitis</taxon>
    </lineage>
</organism>
<dbReference type="InterPro" id="IPR051761">
    <property type="entry name" value="MLP-like_ligand-binding"/>
</dbReference>
<dbReference type="KEGG" id="vvi:100853085"/>
<dbReference type="InterPro" id="IPR023393">
    <property type="entry name" value="START-like_dom_sf"/>
</dbReference>
<feature type="domain" description="Bet v I/Major latex protein" evidence="1">
    <location>
        <begin position="2"/>
        <end position="151"/>
    </location>
</feature>
<dbReference type="SUPFAM" id="SSF55961">
    <property type="entry name" value="Bet v1-like"/>
    <property type="match status" value="1"/>
</dbReference>
<accession>A0A438CLF7</accession>
<evidence type="ECO:0000259" key="1">
    <source>
        <dbReference type="SMART" id="SM01037"/>
    </source>
</evidence>
<dbReference type="CDD" id="cd07816">
    <property type="entry name" value="Bet_v1-like"/>
    <property type="match status" value="1"/>
</dbReference>
<protein>
    <submittedName>
        <fullName evidence="2">MLP-like protein 31</fullName>
    </submittedName>
</protein>
<dbReference type="EMBL" id="QGNW01002181">
    <property type="protein sequence ID" value="RVW24040.1"/>
    <property type="molecule type" value="Genomic_DNA"/>
</dbReference>
<evidence type="ECO:0000313" key="2">
    <source>
        <dbReference type="EMBL" id="RVW24040.1"/>
    </source>
</evidence>
<proteinExistence type="predicted"/>
<dbReference type="Proteomes" id="UP000288805">
    <property type="component" value="Unassembled WGS sequence"/>
</dbReference>
<dbReference type="Gene3D" id="3.30.530.20">
    <property type="match status" value="1"/>
</dbReference>
<comment type="caution">
    <text evidence="2">The sequence shown here is derived from an EMBL/GenBank/DDBJ whole genome shotgun (WGS) entry which is preliminary data.</text>
</comment>
<gene>
    <name evidence="2" type="primary">MLP31_3</name>
    <name evidence="2" type="ORF">CK203_093024</name>
</gene>
<dbReference type="OrthoDB" id="1858121at2759"/>
<evidence type="ECO:0000313" key="3">
    <source>
        <dbReference type="Proteomes" id="UP000288805"/>
    </source>
</evidence>
<dbReference type="Pfam" id="PF00407">
    <property type="entry name" value="Bet_v_1"/>
    <property type="match status" value="1"/>
</dbReference>
<reference evidence="2 3" key="1">
    <citation type="journal article" date="2018" name="PLoS Genet.">
        <title>Population sequencing reveals clonal diversity and ancestral inbreeding in the grapevine cultivar Chardonnay.</title>
        <authorList>
            <person name="Roach M.J."/>
            <person name="Johnson D.L."/>
            <person name="Bohlmann J."/>
            <person name="van Vuuren H.J."/>
            <person name="Jones S.J."/>
            <person name="Pretorius I.S."/>
            <person name="Schmidt S.A."/>
            <person name="Borneman A.R."/>
        </authorList>
    </citation>
    <scope>NUCLEOTIDE SEQUENCE [LARGE SCALE GENOMIC DNA]</scope>
    <source>
        <strain evidence="3">cv. Chardonnay</strain>
        <tissue evidence="2">Leaf</tissue>
    </source>
</reference>